<dbReference type="EMBL" id="VAJM01000016">
    <property type="protein sequence ID" value="TLM88816.1"/>
    <property type="molecule type" value="Genomic_DNA"/>
</dbReference>
<evidence type="ECO:0000313" key="1">
    <source>
        <dbReference type="EMBL" id="TLM88816.1"/>
    </source>
</evidence>
<name>A0A5R8WIW7_9BACT</name>
<protein>
    <submittedName>
        <fullName evidence="1">Uncharacterized protein</fullName>
    </submittedName>
</protein>
<accession>A0A5R8WIW7</accession>
<dbReference type="RefSeq" id="WP_138081752.1">
    <property type="nucleotide sequence ID" value="NZ_VAJM01000016.1"/>
</dbReference>
<proteinExistence type="predicted"/>
<organism evidence="1 2">
    <name type="scientific">Hymenobacter jeollabukensis</name>
    <dbReference type="NCBI Taxonomy" id="2025313"/>
    <lineage>
        <taxon>Bacteria</taxon>
        <taxon>Pseudomonadati</taxon>
        <taxon>Bacteroidota</taxon>
        <taxon>Cytophagia</taxon>
        <taxon>Cytophagales</taxon>
        <taxon>Hymenobacteraceae</taxon>
        <taxon>Hymenobacter</taxon>
    </lineage>
</organism>
<reference evidence="1 2" key="1">
    <citation type="submission" date="2019-05" db="EMBL/GenBank/DDBJ databases">
        <title>Hymenobacter edaphi sp. nov., isolated from abandoned arsenic-contaminated farmland soil.</title>
        <authorList>
            <person name="Nie L."/>
        </authorList>
    </citation>
    <scope>NUCLEOTIDE SEQUENCE [LARGE SCALE GENOMIC DNA]</scope>
    <source>
        <strain evidence="1 2">1-3-3-8</strain>
    </source>
</reference>
<keyword evidence="2" id="KW-1185">Reference proteome</keyword>
<sequence length="90" mass="10041">MNTPITNLGQVKVALEAGQNADEVFASYYDSQEPESMKKIREQFLKSIPLFEQAGNHKVVANWRKQVQYIDEALSRRAGAQADATSGQAR</sequence>
<evidence type="ECO:0000313" key="2">
    <source>
        <dbReference type="Proteomes" id="UP000305517"/>
    </source>
</evidence>
<comment type="caution">
    <text evidence="1">The sequence shown here is derived from an EMBL/GenBank/DDBJ whole genome shotgun (WGS) entry which is preliminary data.</text>
</comment>
<gene>
    <name evidence="1" type="ORF">FDY95_23565</name>
</gene>
<dbReference type="AlphaFoldDB" id="A0A5R8WIW7"/>
<dbReference type="Proteomes" id="UP000305517">
    <property type="component" value="Unassembled WGS sequence"/>
</dbReference>